<dbReference type="EMBL" id="KQ414638">
    <property type="protein sequence ID" value="KOC66863.1"/>
    <property type="molecule type" value="Genomic_DNA"/>
</dbReference>
<feature type="transmembrane region" description="Helical" evidence="17">
    <location>
        <begin position="17"/>
        <end position="36"/>
    </location>
</feature>
<keyword evidence="11" id="KW-0007">Acetylation</keyword>
<keyword evidence="6 18" id="KW-0808">Transferase</keyword>
<evidence type="ECO:0000256" key="8">
    <source>
        <dbReference type="ARBA" id="ARBA00022787"/>
    </source>
</evidence>
<dbReference type="GO" id="GO:0004364">
    <property type="term" value="F:glutathione transferase activity"/>
    <property type="evidence" value="ECO:0007669"/>
    <property type="project" value="UniProtKB-EC"/>
</dbReference>
<keyword evidence="13 17" id="KW-0472">Membrane</keyword>
<keyword evidence="12" id="KW-0496">Mitochondrion</keyword>
<evidence type="ECO:0000256" key="16">
    <source>
        <dbReference type="ARBA" id="ARBA00049385"/>
    </source>
</evidence>
<evidence type="ECO:0000256" key="1">
    <source>
        <dbReference type="ARBA" id="ARBA00003701"/>
    </source>
</evidence>
<dbReference type="PANTHER" id="PTHR10689">
    <property type="entry name" value="MICROSOMAL GLUTATHIONE S-TRANSFERASE 1"/>
    <property type="match status" value="1"/>
</dbReference>
<name>A0A0L7R7R4_9HYME</name>
<dbReference type="InterPro" id="IPR040162">
    <property type="entry name" value="MGST1-like"/>
</dbReference>
<evidence type="ECO:0000256" key="9">
    <source>
        <dbReference type="ARBA" id="ARBA00022824"/>
    </source>
</evidence>
<dbReference type="PANTHER" id="PTHR10689:SF6">
    <property type="entry name" value="MICROSOMAL GLUTATHIONE S-TRANSFERASE 1"/>
    <property type="match status" value="1"/>
</dbReference>
<dbReference type="InterPro" id="IPR001129">
    <property type="entry name" value="Membr-assoc_MAPEG"/>
</dbReference>
<evidence type="ECO:0000256" key="14">
    <source>
        <dbReference type="ARBA" id="ARBA00038540"/>
    </source>
</evidence>
<evidence type="ECO:0000256" key="13">
    <source>
        <dbReference type="ARBA" id="ARBA00023136"/>
    </source>
</evidence>
<evidence type="ECO:0000256" key="5">
    <source>
        <dbReference type="ARBA" id="ARBA00012452"/>
    </source>
</evidence>
<comment type="subcellular location">
    <subcellularLocation>
        <location evidence="3">Endoplasmic reticulum membrane</location>
        <topology evidence="3">Multi-pass membrane protein</topology>
    </subcellularLocation>
    <subcellularLocation>
        <location evidence="2">Mitochondrion outer membrane</location>
    </subcellularLocation>
</comment>
<evidence type="ECO:0000313" key="18">
    <source>
        <dbReference type="EMBL" id="KOC66863.1"/>
    </source>
</evidence>
<comment type="similarity">
    <text evidence="4">Belongs to the MAPEG family.</text>
</comment>
<sequence length="150" mass="17096">MSTLNTSLIQPDLIKTFAFWGSILALKLVAVVGLTARYRIKKRIFINPDDAVFVKGAKIANNDPDIERVRRAHLNDLENIPLWFFVTFLWLTTGPAVWLATILIRTFVLARIVHTLAYAVYPAQPYRALSFFVGMSITTFQTISTLLYYI</sequence>
<dbReference type="Pfam" id="PF01124">
    <property type="entry name" value="MAPEG"/>
    <property type="match status" value="1"/>
</dbReference>
<dbReference type="GO" id="GO:0005789">
    <property type="term" value="C:endoplasmic reticulum membrane"/>
    <property type="evidence" value="ECO:0007669"/>
    <property type="project" value="UniProtKB-SubCell"/>
</dbReference>
<organism evidence="18 19">
    <name type="scientific">Habropoda laboriosa</name>
    <dbReference type="NCBI Taxonomy" id="597456"/>
    <lineage>
        <taxon>Eukaryota</taxon>
        <taxon>Metazoa</taxon>
        <taxon>Ecdysozoa</taxon>
        <taxon>Arthropoda</taxon>
        <taxon>Hexapoda</taxon>
        <taxon>Insecta</taxon>
        <taxon>Pterygota</taxon>
        <taxon>Neoptera</taxon>
        <taxon>Endopterygota</taxon>
        <taxon>Hymenoptera</taxon>
        <taxon>Apocrita</taxon>
        <taxon>Aculeata</taxon>
        <taxon>Apoidea</taxon>
        <taxon>Anthophila</taxon>
        <taxon>Apidae</taxon>
        <taxon>Habropoda</taxon>
    </lineage>
</organism>
<evidence type="ECO:0000256" key="3">
    <source>
        <dbReference type="ARBA" id="ARBA00004477"/>
    </source>
</evidence>
<dbReference type="SUPFAM" id="SSF161084">
    <property type="entry name" value="MAPEG domain-like"/>
    <property type="match status" value="1"/>
</dbReference>
<keyword evidence="10 17" id="KW-1133">Transmembrane helix</keyword>
<dbReference type="EC" id="2.5.1.18" evidence="5"/>
<accession>A0A0L7R7R4</accession>
<evidence type="ECO:0000256" key="2">
    <source>
        <dbReference type="ARBA" id="ARBA00004294"/>
    </source>
</evidence>
<evidence type="ECO:0000313" key="19">
    <source>
        <dbReference type="Proteomes" id="UP000053825"/>
    </source>
</evidence>
<dbReference type="FunFam" id="1.20.120.550:FF:000002">
    <property type="entry name" value="Microsomal glutathione S-transferase 1"/>
    <property type="match status" value="1"/>
</dbReference>
<evidence type="ECO:0000256" key="4">
    <source>
        <dbReference type="ARBA" id="ARBA00010459"/>
    </source>
</evidence>
<feature type="transmembrane region" description="Helical" evidence="17">
    <location>
        <begin position="128"/>
        <end position="149"/>
    </location>
</feature>
<dbReference type="AlphaFoldDB" id="A0A0L7R7R4"/>
<evidence type="ECO:0000256" key="6">
    <source>
        <dbReference type="ARBA" id="ARBA00022679"/>
    </source>
</evidence>
<comment type="subunit">
    <text evidence="14">Homotrimer; The trimer binds only one molecule of glutathione.</text>
</comment>
<keyword evidence="8" id="KW-1000">Mitochondrion outer membrane</keyword>
<evidence type="ECO:0000256" key="15">
    <source>
        <dbReference type="ARBA" id="ARBA00039397"/>
    </source>
</evidence>
<evidence type="ECO:0000256" key="17">
    <source>
        <dbReference type="SAM" id="Phobius"/>
    </source>
</evidence>
<proteinExistence type="inferred from homology"/>
<dbReference type="STRING" id="597456.A0A0L7R7R4"/>
<evidence type="ECO:0000256" key="12">
    <source>
        <dbReference type="ARBA" id="ARBA00023128"/>
    </source>
</evidence>
<reference evidence="18 19" key="1">
    <citation type="submission" date="2015-07" db="EMBL/GenBank/DDBJ databases">
        <title>The genome of Habropoda laboriosa.</title>
        <authorList>
            <person name="Pan H."/>
            <person name="Kapheim K."/>
        </authorList>
    </citation>
    <scope>NUCLEOTIDE SEQUENCE [LARGE SCALE GENOMIC DNA]</scope>
    <source>
        <strain evidence="18">0110345459</strain>
    </source>
</reference>
<evidence type="ECO:0000256" key="7">
    <source>
        <dbReference type="ARBA" id="ARBA00022692"/>
    </source>
</evidence>
<dbReference type="Gene3D" id="1.20.120.550">
    <property type="entry name" value="Membrane associated eicosanoid/glutathione metabolism-like domain"/>
    <property type="match status" value="1"/>
</dbReference>
<dbReference type="InterPro" id="IPR023352">
    <property type="entry name" value="MAPEG-like_dom_sf"/>
</dbReference>
<dbReference type="GO" id="GO:0005741">
    <property type="term" value="C:mitochondrial outer membrane"/>
    <property type="evidence" value="ECO:0007669"/>
    <property type="project" value="UniProtKB-SubCell"/>
</dbReference>
<keyword evidence="19" id="KW-1185">Reference proteome</keyword>
<comment type="function">
    <text evidence="1">Conjugation of reduced glutathione to a wide number of exogenous and endogenous hydrophobic electrophiles.</text>
</comment>
<comment type="catalytic activity">
    <reaction evidence="16">
        <text>RX + glutathione = an S-substituted glutathione + a halide anion + H(+)</text>
        <dbReference type="Rhea" id="RHEA:16437"/>
        <dbReference type="ChEBI" id="CHEBI:15378"/>
        <dbReference type="ChEBI" id="CHEBI:16042"/>
        <dbReference type="ChEBI" id="CHEBI:17792"/>
        <dbReference type="ChEBI" id="CHEBI:57925"/>
        <dbReference type="ChEBI" id="CHEBI:90779"/>
        <dbReference type="EC" id="2.5.1.18"/>
    </reaction>
    <physiologicalReaction direction="left-to-right" evidence="16">
        <dbReference type="Rhea" id="RHEA:16438"/>
    </physiologicalReaction>
</comment>
<dbReference type="OrthoDB" id="193139at2759"/>
<protein>
    <recommendedName>
        <fullName evidence="15">Microsomal glutathione S-transferase 1</fullName>
        <ecNumber evidence="5">2.5.1.18</ecNumber>
    </recommendedName>
</protein>
<keyword evidence="9" id="KW-0256">Endoplasmic reticulum</keyword>
<dbReference type="Proteomes" id="UP000053825">
    <property type="component" value="Unassembled WGS sequence"/>
</dbReference>
<evidence type="ECO:0000256" key="10">
    <source>
        <dbReference type="ARBA" id="ARBA00022989"/>
    </source>
</evidence>
<keyword evidence="7 17" id="KW-0812">Transmembrane</keyword>
<feature type="transmembrane region" description="Helical" evidence="17">
    <location>
        <begin position="80"/>
        <end position="108"/>
    </location>
</feature>
<gene>
    <name evidence="18" type="ORF">WH47_11927</name>
</gene>
<evidence type="ECO:0000256" key="11">
    <source>
        <dbReference type="ARBA" id="ARBA00022990"/>
    </source>
</evidence>